<evidence type="ECO:0000313" key="4">
    <source>
        <dbReference type="EMBL" id="SEH63869.1"/>
    </source>
</evidence>
<sequence length="258" mass="26669">MRLICPRCGAQYEIDASAIPAAGRDVECSACDHIWRARPEGDGFDPAARPRLSRPLSESVIEILRQEAARELEVRAAERRSQRLGEAALADPPIAEAAEPAPGAPASDPAAPSPDDTLLPGDAPEPGFQTGAAAVPATKVMPSAASTAPPAAPPAGSSLPAPAPLSAAAPPAVLPPALRDQTARRRHDAGFHVAVVLSLSALALYALAPRLADQQPYGPTLVEWRGKVDHLRDRLAAHGDAAIAQLRAVVDGQRAAGD</sequence>
<feature type="region of interest" description="Disordered" evidence="1">
    <location>
        <begin position="83"/>
        <end position="164"/>
    </location>
</feature>
<dbReference type="InterPro" id="IPR011723">
    <property type="entry name" value="Znf/thioredoxin_put"/>
</dbReference>
<keyword evidence="2" id="KW-1133">Transmembrane helix</keyword>
<name>A0A1H6JSF9_9RHOB</name>
<dbReference type="STRING" id="65735.SAMN04488075_0517"/>
<feature type="compositionally biased region" description="Low complexity" evidence="1">
    <location>
        <begin position="142"/>
        <end position="164"/>
    </location>
</feature>
<keyword evidence="2" id="KW-0812">Transmembrane</keyword>
<evidence type="ECO:0000313" key="5">
    <source>
        <dbReference type="Proteomes" id="UP000199125"/>
    </source>
</evidence>
<dbReference type="AlphaFoldDB" id="A0A1H6JSF9"/>
<feature type="domain" description="Zinc finger/thioredoxin putative" evidence="3">
    <location>
        <begin position="1"/>
        <end position="36"/>
    </location>
</feature>
<feature type="transmembrane region" description="Helical" evidence="2">
    <location>
        <begin position="189"/>
        <end position="208"/>
    </location>
</feature>
<evidence type="ECO:0000256" key="2">
    <source>
        <dbReference type="SAM" id="Phobius"/>
    </source>
</evidence>
<accession>A0A1H6JSF9</accession>
<gene>
    <name evidence="4" type="ORF">SAMN04488075_0517</name>
</gene>
<keyword evidence="5" id="KW-1185">Reference proteome</keyword>
<reference evidence="5" key="1">
    <citation type="submission" date="2016-10" db="EMBL/GenBank/DDBJ databases">
        <authorList>
            <person name="Varghese N."/>
            <person name="Submissions S."/>
        </authorList>
    </citation>
    <scope>NUCLEOTIDE SEQUENCE [LARGE SCALE GENOMIC DNA]</scope>
    <source>
        <strain evidence="5">DSM 11593</strain>
    </source>
</reference>
<evidence type="ECO:0000256" key="1">
    <source>
        <dbReference type="SAM" id="MobiDB-lite"/>
    </source>
</evidence>
<dbReference type="NCBIfam" id="TIGR02098">
    <property type="entry name" value="MJ0042_CXXC"/>
    <property type="match status" value="1"/>
</dbReference>
<evidence type="ECO:0000259" key="3">
    <source>
        <dbReference type="Pfam" id="PF13717"/>
    </source>
</evidence>
<dbReference type="EMBL" id="FNXG01000001">
    <property type="protein sequence ID" value="SEH63869.1"/>
    <property type="molecule type" value="Genomic_DNA"/>
</dbReference>
<keyword evidence="2" id="KW-0472">Membrane</keyword>
<proteinExistence type="predicted"/>
<feature type="compositionally biased region" description="Low complexity" evidence="1">
    <location>
        <begin position="86"/>
        <end position="120"/>
    </location>
</feature>
<dbReference type="Pfam" id="PF13717">
    <property type="entry name" value="Zn_ribbon_4"/>
    <property type="match status" value="1"/>
</dbReference>
<organism evidence="4 5">
    <name type="scientific">Paracoccus alkenifer</name>
    <dbReference type="NCBI Taxonomy" id="65735"/>
    <lineage>
        <taxon>Bacteria</taxon>
        <taxon>Pseudomonadati</taxon>
        <taxon>Pseudomonadota</taxon>
        <taxon>Alphaproteobacteria</taxon>
        <taxon>Rhodobacterales</taxon>
        <taxon>Paracoccaceae</taxon>
        <taxon>Paracoccus</taxon>
    </lineage>
</organism>
<protein>
    <submittedName>
        <fullName evidence="4">MJ0042 family finger-like domain-containing protein</fullName>
    </submittedName>
</protein>
<dbReference type="Proteomes" id="UP000199125">
    <property type="component" value="Unassembled WGS sequence"/>
</dbReference>